<dbReference type="Gene3D" id="3.30.70.20">
    <property type="match status" value="1"/>
</dbReference>
<evidence type="ECO:0000256" key="1">
    <source>
        <dbReference type="ARBA" id="ARBA00022723"/>
    </source>
</evidence>
<sequence length="163" mass="17866">MFEKTGIPSKEMVMGKFPSIERINKGPVAVIECYKEIPCNPCETACKFDAINIGEDINTIPAVTSDNCTGCAICLTKCPGLAIMIVDGSKSETTVLIKIPYEFLPLPKVGDTVMGLDREGRHITDVKIVGVLNPKSFDRTPIVTVEAGRKYLYDLRNIKVEAK</sequence>
<keyword evidence="1" id="KW-0479">Metal-binding</keyword>
<evidence type="ECO:0000259" key="4">
    <source>
        <dbReference type="PROSITE" id="PS51379"/>
    </source>
</evidence>
<dbReference type="InterPro" id="IPR017900">
    <property type="entry name" value="4Fe4S_Fe_S_CS"/>
</dbReference>
<keyword evidence="2" id="KW-0408">Iron</keyword>
<protein>
    <submittedName>
        <fullName evidence="5">4Fe-4S ferredoxin</fullName>
    </submittedName>
</protein>
<keyword evidence="3" id="KW-0411">Iron-sulfur</keyword>
<gene>
    <name evidence="5" type="ORF">HZF24_16360</name>
</gene>
<dbReference type="RefSeq" id="WP_179239442.1">
    <property type="nucleotide sequence ID" value="NZ_JACBNQ010000027.1"/>
</dbReference>
<keyword evidence="6" id="KW-1185">Reference proteome</keyword>
<dbReference type="SUPFAM" id="SSF54862">
    <property type="entry name" value="4Fe-4S ferredoxins"/>
    <property type="match status" value="1"/>
</dbReference>
<reference evidence="5" key="1">
    <citation type="submission" date="2020-07" db="EMBL/GenBank/DDBJ databases">
        <title>Genomic analysis of a strain of Sedimentibacter Hydroxybenzoicus DSM7310.</title>
        <authorList>
            <person name="Ma S."/>
        </authorList>
    </citation>
    <scope>NUCLEOTIDE SEQUENCE</scope>
    <source>
        <strain evidence="5">DSM 7310</strain>
    </source>
</reference>
<accession>A0A974BM64</accession>
<name>A0A974BM64_SEDHY</name>
<organism evidence="5 6">
    <name type="scientific">Sedimentibacter hydroxybenzoicus DSM 7310</name>
    <dbReference type="NCBI Taxonomy" id="1123245"/>
    <lineage>
        <taxon>Bacteria</taxon>
        <taxon>Bacillati</taxon>
        <taxon>Bacillota</taxon>
        <taxon>Tissierellia</taxon>
        <taxon>Sedimentibacter</taxon>
    </lineage>
</organism>
<proteinExistence type="predicted"/>
<evidence type="ECO:0000256" key="2">
    <source>
        <dbReference type="ARBA" id="ARBA00023004"/>
    </source>
</evidence>
<dbReference type="PROSITE" id="PS00198">
    <property type="entry name" value="4FE4S_FER_1"/>
    <property type="match status" value="1"/>
</dbReference>
<evidence type="ECO:0000256" key="3">
    <source>
        <dbReference type="ARBA" id="ARBA00023014"/>
    </source>
</evidence>
<dbReference type="AlphaFoldDB" id="A0A974BM64"/>
<dbReference type="EMBL" id="JACBNQ010000027">
    <property type="protein sequence ID" value="NYB75723.1"/>
    <property type="molecule type" value="Genomic_DNA"/>
</dbReference>
<dbReference type="Proteomes" id="UP000611629">
    <property type="component" value="Unassembled WGS sequence"/>
</dbReference>
<dbReference type="InterPro" id="IPR017896">
    <property type="entry name" value="4Fe4S_Fe-S-bd"/>
</dbReference>
<feature type="domain" description="4Fe-4S ferredoxin-type" evidence="4">
    <location>
        <begin position="59"/>
        <end position="88"/>
    </location>
</feature>
<dbReference type="GO" id="GO:0051536">
    <property type="term" value="F:iron-sulfur cluster binding"/>
    <property type="evidence" value="ECO:0007669"/>
    <property type="project" value="UniProtKB-KW"/>
</dbReference>
<dbReference type="PROSITE" id="PS51379">
    <property type="entry name" value="4FE4S_FER_2"/>
    <property type="match status" value="1"/>
</dbReference>
<evidence type="ECO:0000313" key="6">
    <source>
        <dbReference type="Proteomes" id="UP000611629"/>
    </source>
</evidence>
<comment type="caution">
    <text evidence="5">The sequence shown here is derived from an EMBL/GenBank/DDBJ whole genome shotgun (WGS) entry which is preliminary data.</text>
</comment>
<dbReference type="GO" id="GO:0046872">
    <property type="term" value="F:metal ion binding"/>
    <property type="evidence" value="ECO:0007669"/>
    <property type="project" value="UniProtKB-KW"/>
</dbReference>
<evidence type="ECO:0000313" key="5">
    <source>
        <dbReference type="EMBL" id="NYB75723.1"/>
    </source>
</evidence>